<dbReference type="AlphaFoldDB" id="A0A0N4VCZ4"/>
<evidence type="ECO:0000313" key="3">
    <source>
        <dbReference type="WBParaSite" id="EVEC_0000845701-mRNA-1"/>
    </source>
</evidence>
<reference evidence="3" key="1">
    <citation type="submission" date="2017-02" db="UniProtKB">
        <authorList>
            <consortium name="WormBaseParasite"/>
        </authorList>
    </citation>
    <scope>IDENTIFICATION</scope>
</reference>
<dbReference type="Proteomes" id="UP000274131">
    <property type="component" value="Unassembled WGS sequence"/>
</dbReference>
<accession>A0A0N4VCZ4</accession>
<proteinExistence type="predicted"/>
<reference evidence="1 2" key="2">
    <citation type="submission" date="2018-10" db="EMBL/GenBank/DDBJ databases">
        <authorList>
            <consortium name="Pathogen Informatics"/>
        </authorList>
    </citation>
    <scope>NUCLEOTIDE SEQUENCE [LARGE SCALE GENOMIC DNA]</scope>
</reference>
<protein>
    <submittedName>
        <fullName evidence="1 3">Uncharacterized protein</fullName>
    </submittedName>
</protein>
<evidence type="ECO:0000313" key="1">
    <source>
        <dbReference type="EMBL" id="VDD93190.1"/>
    </source>
</evidence>
<organism evidence="3">
    <name type="scientific">Enterobius vermicularis</name>
    <name type="common">Human pinworm</name>
    <dbReference type="NCBI Taxonomy" id="51028"/>
    <lineage>
        <taxon>Eukaryota</taxon>
        <taxon>Metazoa</taxon>
        <taxon>Ecdysozoa</taxon>
        <taxon>Nematoda</taxon>
        <taxon>Chromadorea</taxon>
        <taxon>Rhabditida</taxon>
        <taxon>Spirurina</taxon>
        <taxon>Oxyuridomorpha</taxon>
        <taxon>Oxyuroidea</taxon>
        <taxon>Oxyuridae</taxon>
        <taxon>Enterobius</taxon>
    </lineage>
</organism>
<keyword evidence="2" id="KW-1185">Reference proteome</keyword>
<dbReference type="EMBL" id="UXUI01009174">
    <property type="protein sequence ID" value="VDD93190.1"/>
    <property type="molecule type" value="Genomic_DNA"/>
</dbReference>
<dbReference type="WBParaSite" id="EVEC_0000845701-mRNA-1">
    <property type="protein sequence ID" value="EVEC_0000845701-mRNA-1"/>
    <property type="gene ID" value="EVEC_0000845701"/>
</dbReference>
<sequence>MPSTGDNDWFLVYGVVACRQNRRDSPAPVGNGRLQSMEAWAVTKKKMECLFSGDAPCVATAQRRTNPEESLLLMPSRVTSL</sequence>
<name>A0A0N4VCZ4_ENTVE</name>
<gene>
    <name evidence="1" type="ORF">EVEC_LOCUS7941</name>
</gene>
<evidence type="ECO:0000313" key="2">
    <source>
        <dbReference type="Proteomes" id="UP000274131"/>
    </source>
</evidence>